<dbReference type="InterPro" id="IPR001930">
    <property type="entry name" value="Peptidase_M1"/>
</dbReference>
<dbReference type="SUPFAM" id="SSF55486">
    <property type="entry name" value="Metalloproteases ('zincins'), catalytic domain"/>
    <property type="match status" value="1"/>
</dbReference>
<dbReference type="Pfam" id="PF17900">
    <property type="entry name" value="Peptidase_M1_N"/>
    <property type="match status" value="1"/>
</dbReference>
<keyword evidence="6" id="KW-0862">Zinc</keyword>
<feature type="domain" description="Aminopeptidase N-like N-terminal" evidence="9">
    <location>
        <begin position="14"/>
        <end position="185"/>
    </location>
</feature>
<keyword evidence="4" id="KW-0479">Metal-binding</keyword>
<evidence type="ECO:0000256" key="6">
    <source>
        <dbReference type="ARBA" id="ARBA00022833"/>
    </source>
</evidence>
<evidence type="ECO:0000259" key="8">
    <source>
        <dbReference type="Pfam" id="PF01433"/>
    </source>
</evidence>
<dbReference type="Pfam" id="PF01433">
    <property type="entry name" value="Peptidase_M1"/>
    <property type="match status" value="1"/>
</dbReference>
<dbReference type="PANTHER" id="PTHR11533">
    <property type="entry name" value="PROTEASE M1 ZINC METALLOPROTEASE"/>
    <property type="match status" value="1"/>
</dbReference>
<dbReference type="InterPro" id="IPR014782">
    <property type="entry name" value="Peptidase_M1_dom"/>
</dbReference>
<dbReference type="SUPFAM" id="SSF63737">
    <property type="entry name" value="Leukotriene A4 hydrolase N-terminal domain"/>
    <property type="match status" value="1"/>
</dbReference>
<keyword evidence="3" id="KW-0645">Protease</keyword>
<evidence type="ECO:0008006" key="12">
    <source>
        <dbReference type="Google" id="ProtNLM"/>
    </source>
</evidence>
<dbReference type="PANTHER" id="PTHR11533:SF299">
    <property type="entry name" value="AMINOPEPTIDASE"/>
    <property type="match status" value="1"/>
</dbReference>
<keyword evidence="7" id="KW-0482">Metalloprotease</keyword>
<gene>
    <name evidence="10" type="ORF">M9Y10_038823</name>
</gene>
<protein>
    <recommendedName>
        <fullName evidence="12">Peptidase M1 membrane alanine aminopeptidase domain-containing protein</fullName>
    </recommendedName>
</protein>
<dbReference type="PRINTS" id="PR00756">
    <property type="entry name" value="ALADIPTASE"/>
</dbReference>
<dbReference type="InterPro" id="IPR027268">
    <property type="entry name" value="Peptidase_M4/M1_CTD_sf"/>
</dbReference>
<dbReference type="CDD" id="cd09601">
    <property type="entry name" value="M1_APN-Q_like"/>
    <property type="match status" value="1"/>
</dbReference>
<dbReference type="Proteomes" id="UP001470230">
    <property type="component" value="Unassembled WGS sequence"/>
</dbReference>
<comment type="cofactor">
    <cofactor evidence="1">
        <name>Zn(2+)</name>
        <dbReference type="ChEBI" id="CHEBI:29105"/>
    </cofactor>
</comment>
<sequence length="558" mass="65043">MSLASERLPQIYIPKSYDLYLHIVEGTCPFDASVAITFQKTPNIDDDKIYLSIDKTLKIKKVSQNNINLRFQVSYPILIIYQSKVQEFDFTTYPITIEYSILPNRNQRFGFYMNNGNYLTDFEPCGARQLLPCYDEPFVRSIFSVKLLIPSQLTALSNMPIKSINKLDNENEVTFFPTPAMSSYLLCICVGHFASIYGSTKGGIFVEYFTSPGREKYLKKYLDVAIFSLDWLESKLHVKYELPHLQLISLSGLPPGMENYGLITLPDYTSSNKYFTSKASVIMHEIVHQWFGDLVCIKYWDSLWLNEGFAEFIQYLILRDFNKKLDVFKIFAEEEGKTCLDYYDEGVLVEKESELNLNYLFGHLTYSKGAFVVKMFYDMIGEEKFFYFCESYLNQYKNKSVDISDFVSCVNNTLNEDYTSFFDAWLKNFGFPTLIVKEIEYNQKFVALEITQTSKSGCIFTLKVPIIYEKDGEVKKMEFVIDKKESHIDLEFDWLMVNDMFSSLCFVILSKKLLTKLIEIKDKINETNKKFIYGSLNNEYAHDIVDDDMIEMTEELFK</sequence>
<evidence type="ECO:0000256" key="7">
    <source>
        <dbReference type="ARBA" id="ARBA00023049"/>
    </source>
</evidence>
<proteinExistence type="inferred from homology"/>
<feature type="domain" description="Peptidase M1 membrane alanine aminopeptidase" evidence="8">
    <location>
        <begin position="222"/>
        <end position="425"/>
    </location>
</feature>
<keyword evidence="11" id="KW-1185">Reference proteome</keyword>
<evidence type="ECO:0000256" key="1">
    <source>
        <dbReference type="ARBA" id="ARBA00001947"/>
    </source>
</evidence>
<evidence type="ECO:0000259" key="9">
    <source>
        <dbReference type="Pfam" id="PF17900"/>
    </source>
</evidence>
<dbReference type="InterPro" id="IPR045357">
    <property type="entry name" value="Aminopeptidase_N-like_N"/>
</dbReference>
<evidence type="ECO:0000313" key="10">
    <source>
        <dbReference type="EMBL" id="KAK8887767.1"/>
    </source>
</evidence>
<dbReference type="InterPro" id="IPR050344">
    <property type="entry name" value="Peptidase_M1_aminopeptidases"/>
</dbReference>
<dbReference type="InterPro" id="IPR034016">
    <property type="entry name" value="M1_APN-typ"/>
</dbReference>
<comment type="similarity">
    <text evidence="2">Belongs to the peptidase M1 family.</text>
</comment>
<organism evidence="10 11">
    <name type="scientific">Tritrichomonas musculus</name>
    <dbReference type="NCBI Taxonomy" id="1915356"/>
    <lineage>
        <taxon>Eukaryota</taxon>
        <taxon>Metamonada</taxon>
        <taxon>Parabasalia</taxon>
        <taxon>Tritrichomonadida</taxon>
        <taxon>Tritrichomonadidae</taxon>
        <taxon>Tritrichomonas</taxon>
    </lineage>
</organism>
<keyword evidence="5" id="KW-0378">Hydrolase</keyword>
<evidence type="ECO:0000256" key="5">
    <source>
        <dbReference type="ARBA" id="ARBA00022801"/>
    </source>
</evidence>
<dbReference type="Gene3D" id="1.10.390.10">
    <property type="entry name" value="Neutral Protease Domain 2"/>
    <property type="match status" value="1"/>
</dbReference>
<dbReference type="Gene3D" id="2.60.40.1730">
    <property type="entry name" value="tricorn interacting facor f3 domain"/>
    <property type="match status" value="1"/>
</dbReference>
<evidence type="ECO:0000256" key="3">
    <source>
        <dbReference type="ARBA" id="ARBA00022670"/>
    </source>
</evidence>
<name>A0ABR2K9G5_9EUKA</name>
<evidence type="ECO:0000256" key="2">
    <source>
        <dbReference type="ARBA" id="ARBA00010136"/>
    </source>
</evidence>
<dbReference type="InterPro" id="IPR042097">
    <property type="entry name" value="Aminopeptidase_N-like_N_sf"/>
</dbReference>
<evidence type="ECO:0000313" key="11">
    <source>
        <dbReference type="Proteomes" id="UP001470230"/>
    </source>
</evidence>
<dbReference type="EMBL" id="JAPFFF010000006">
    <property type="protein sequence ID" value="KAK8887767.1"/>
    <property type="molecule type" value="Genomic_DNA"/>
</dbReference>
<evidence type="ECO:0000256" key="4">
    <source>
        <dbReference type="ARBA" id="ARBA00022723"/>
    </source>
</evidence>
<comment type="caution">
    <text evidence="10">The sequence shown here is derived from an EMBL/GenBank/DDBJ whole genome shotgun (WGS) entry which is preliminary data.</text>
</comment>
<reference evidence="10 11" key="1">
    <citation type="submission" date="2024-04" db="EMBL/GenBank/DDBJ databases">
        <title>Tritrichomonas musculus Genome.</title>
        <authorList>
            <person name="Alves-Ferreira E."/>
            <person name="Grigg M."/>
            <person name="Lorenzi H."/>
            <person name="Galac M."/>
        </authorList>
    </citation>
    <scope>NUCLEOTIDE SEQUENCE [LARGE SCALE GENOMIC DNA]</scope>
    <source>
        <strain evidence="10 11">EAF2021</strain>
    </source>
</reference>
<accession>A0ABR2K9G5</accession>